<comment type="caution">
    <text evidence="2">The sequence shown here is derived from an EMBL/GenBank/DDBJ whole genome shotgun (WGS) entry which is preliminary data.</text>
</comment>
<dbReference type="InterPro" id="IPR029058">
    <property type="entry name" value="AB_hydrolase_fold"/>
</dbReference>
<dbReference type="PANTHER" id="PTHR43433">
    <property type="entry name" value="HYDROLASE, ALPHA/BETA FOLD FAMILY PROTEIN"/>
    <property type="match status" value="1"/>
</dbReference>
<keyword evidence="3" id="KW-1185">Reference proteome</keyword>
<protein>
    <submittedName>
        <fullName evidence="2">Alpha/beta hydrolase</fullName>
    </submittedName>
</protein>
<dbReference type="InterPro" id="IPR050471">
    <property type="entry name" value="AB_hydrolase"/>
</dbReference>
<keyword evidence="2" id="KW-0378">Hydrolase</keyword>
<name>A0ABS5XHC1_9GAMM</name>
<gene>
    <name evidence="2" type="ORF">J7302_13280</name>
</gene>
<feature type="domain" description="AB hydrolase-1" evidence="1">
    <location>
        <begin position="39"/>
        <end position="265"/>
    </location>
</feature>
<dbReference type="PANTHER" id="PTHR43433:SF5">
    <property type="entry name" value="AB HYDROLASE-1 DOMAIN-CONTAINING PROTEIN"/>
    <property type="match status" value="1"/>
</dbReference>
<evidence type="ECO:0000313" key="3">
    <source>
        <dbReference type="Proteomes" id="UP001519667"/>
    </source>
</evidence>
<dbReference type="SUPFAM" id="SSF53474">
    <property type="entry name" value="alpha/beta-Hydrolases"/>
    <property type="match status" value="1"/>
</dbReference>
<dbReference type="Pfam" id="PF00561">
    <property type="entry name" value="Abhydrolase_1"/>
    <property type="match status" value="1"/>
</dbReference>
<dbReference type="InterPro" id="IPR000073">
    <property type="entry name" value="AB_hydrolase_1"/>
</dbReference>
<evidence type="ECO:0000259" key="1">
    <source>
        <dbReference type="Pfam" id="PF00561"/>
    </source>
</evidence>
<dbReference type="Gene3D" id="3.40.50.1820">
    <property type="entry name" value="alpha/beta hydrolase"/>
    <property type="match status" value="1"/>
</dbReference>
<dbReference type="GO" id="GO:0016787">
    <property type="term" value="F:hydrolase activity"/>
    <property type="evidence" value="ECO:0007669"/>
    <property type="project" value="UniProtKB-KW"/>
</dbReference>
<dbReference type="Proteomes" id="UP001519667">
    <property type="component" value="Unassembled WGS sequence"/>
</dbReference>
<organism evidence="2 3">
    <name type="scientific">Metapseudomonas boanensis</name>
    <dbReference type="NCBI Taxonomy" id="2822138"/>
    <lineage>
        <taxon>Bacteria</taxon>
        <taxon>Pseudomonadati</taxon>
        <taxon>Pseudomonadota</taxon>
        <taxon>Gammaproteobacteria</taxon>
        <taxon>Pseudomonadales</taxon>
        <taxon>Pseudomonadaceae</taxon>
        <taxon>Metapseudomonas</taxon>
    </lineage>
</organism>
<dbReference type="RefSeq" id="WP_215375206.1">
    <property type="nucleotide sequence ID" value="NZ_JAGTIS010000006.1"/>
</dbReference>
<accession>A0ABS5XHC1</accession>
<reference evidence="2 3" key="1">
    <citation type="submission" date="2021-04" db="EMBL/GenBank/DDBJ databases">
        <title>Pseudomonas boanensis sp. nov., a bacterium isolated from river water used for household purposes in Boane District, Mozambique.</title>
        <authorList>
            <person name="Nicklasson M."/>
            <person name="Martin-Rodriguez A.J."/>
            <person name="Thorell K."/>
            <person name="Neves L."/>
            <person name="Mussagy A."/>
            <person name="Rydberg H.A."/>
            <person name="Hernroth B."/>
            <person name="Svensson-Stadler L."/>
            <person name="Sjoling A."/>
        </authorList>
    </citation>
    <scope>NUCLEOTIDE SEQUENCE [LARGE SCALE GENOMIC DNA]</scope>
    <source>
        <strain evidence="2 3">DB1</strain>
    </source>
</reference>
<dbReference type="EMBL" id="JAGTIS010000006">
    <property type="protein sequence ID" value="MBT8767080.1"/>
    <property type="molecule type" value="Genomic_DNA"/>
</dbReference>
<sequence>MTISTSAYAVPNQFVEVDGRRLAYRVIGEGTPLVLCLRFRGIMDDWDPAFLDALAAQRFRVYVFDYSGLGWSTGQPTYDPASLAKDAVDLIGALKLGRVVLGGWSIGGVAAQLVLLQAPQLLSHLLLIATTPPGPLVKTGEPLFYQLAARSNDFEDFVSLFFEPTSASSREAAVRSAERIARRSEGRCTPVPYAWAAQSLGDGPRNPMFPVQVALDALKQTQTPVLHLGGDHDIVFPVENWYALNRTLPTLHLVTLPSSGHGPQLQYPVASAAHIAAFVAG</sequence>
<evidence type="ECO:0000313" key="2">
    <source>
        <dbReference type="EMBL" id="MBT8767080.1"/>
    </source>
</evidence>
<proteinExistence type="predicted"/>